<feature type="chain" id="PRO_5033061039" evidence="2">
    <location>
        <begin position="19"/>
        <end position="266"/>
    </location>
</feature>
<reference evidence="3" key="1">
    <citation type="submission" date="2021-02" db="EMBL/GenBank/DDBJ databases">
        <authorList>
            <person name="Nowell W R."/>
        </authorList>
    </citation>
    <scope>NUCLEOTIDE SEQUENCE</scope>
</reference>
<feature type="transmembrane region" description="Helical" evidence="1">
    <location>
        <begin position="201"/>
        <end position="226"/>
    </location>
</feature>
<dbReference type="AlphaFoldDB" id="A0A814J7N1"/>
<dbReference type="Proteomes" id="UP000663845">
    <property type="component" value="Unassembled WGS sequence"/>
</dbReference>
<feature type="signal peptide" evidence="2">
    <location>
        <begin position="1"/>
        <end position="18"/>
    </location>
</feature>
<evidence type="ECO:0000313" key="4">
    <source>
        <dbReference type="Proteomes" id="UP000663845"/>
    </source>
</evidence>
<evidence type="ECO:0000256" key="2">
    <source>
        <dbReference type="SAM" id="SignalP"/>
    </source>
</evidence>
<protein>
    <submittedName>
        <fullName evidence="3">Uncharacterized protein</fullName>
    </submittedName>
</protein>
<evidence type="ECO:0000313" key="3">
    <source>
        <dbReference type="EMBL" id="CAF1034427.1"/>
    </source>
</evidence>
<evidence type="ECO:0000256" key="1">
    <source>
        <dbReference type="SAM" id="Phobius"/>
    </source>
</evidence>
<accession>A0A814J7N1</accession>
<sequence>MQFILWSIFIIILNFTKTNQVIFRSSFKTENSNSVSIKNNSYETYCSWFLYPPWKRRNDLFNDKLYNNSVEYFSINENDYITNNSYIESSKIIACNEINLTFYSKINSFNKNISLNLFLYKQNIWNNIWKYMYNDSQWKFHQLKIDLTNESEHIQFRFVPLVYSNFKISMDITKPTINCQNNISEIKSQVSVRGNSKEHSFLFALFGGIFLLICIIITVIFIYGIIEKRINVWTRKASSKRRRKLRKTRNAIRDESTVISLPANMV</sequence>
<keyword evidence="1" id="KW-0472">Membrane</keyword>
<proteinExistence type="predicted"/>
<organism evidence="3 4">
    <name type="scientific">Adineta steineri</name>
    <dbReference type="NCBI Taxonomy" id="433720"/>
    <lineage>
        <taxon>Eukaryota</taxon>
        <taxon>Metazoa</taxon>
        <taxon>Spiralia</taxon>
        <taxon>Gnathifera</taxon>
        <taxon>Rotifera</taxon>
        <taxon>Eurotatoria</taxon>
        <taxon>Bdelloidea</taxon>
        <taxon>Adinetida</taxon>
        <taxon>Adinetidae</taxon>
        <taxon>Adineta</taxon>
    </lineage>
</organism>
<dbReference type="EMBL" id="CAJNOG010000169">
    <property type="protein sequence ID" value="CAF1034427.1"/>
    <property type="molecule type" value="Genomic_DNA"/>
</dbReference>
<keyword evidence="1" id="KW-0812">Transmembrane</keyword>
<comment type="caution">
    <text evidence="3">The sequence shown here is derived from an EMBL/GenBank/DDBJ whole genome shotgun (WGS) entry which is preliminary data.</text>
</comment>
<name>A0A814J7N1_9BILA</name>
<keyword evidence="1" id="KW-1133">Transmembrane helix</keyword>
<gene>
    <name evidence="3" type="ORF">JYZ213_LOCUS17785</name>
</gene>
<keyword evidence="2" id="KW-0732">Signal</keyword>